<dbReference type="InterPro" id="IPR001789">
    <property type="entry name" value="Sig_transdc_resp-reg_receiver"/>
</dbReference>
<feature type="modified residue" description="4-aspartylphosphate" evidence="1">
    <location>
        <position position="69"/>
    </location>
</feature>
<accession>A0A6F8VDF7</accession>
<evidence type="ECO:0000259" key="2">
    <source>
        <dbReference type="PROSITE" id="PS50110"/>
    </source>
</evidence>
<evidence type="ECO:0000313" key="4">
    <source>
        <dbReference type="Proteomes" id="UP000502260"/>
    </source>
</evidence>
<dbReference type="PROSITE" id="PS50110">
    <property type="entry name" value="RESPONSE_REGULATORY"/>
    <property type="match status" value="1"/>
</dbReference>
<dbReference type="GO" id="GO:0000160">
    <property type="term" value="P:phosphorelay signal transduction system"/>
    <property type="evidence" value="ECO:0007669"/>
    <property type="project" value="InterPro"/>
</dbReference>
<dbReference type="InterPro" id="IPR052893">
    <property type="entry name" value="TCS_response_regulator"/>
</dbReference>
<sequence length="150" mass="16766">MTANEQELQILLVEDNPADAELTMDALREGGLVNKVQWVKDGAEALDVLFGRGTDSAAETHRLRLILLDLRLPRVDGIEVLRAVRADERTRRLPVVVLTSSREEVDIVRAYDLGANSFLVKPVESEAFMRAVGELGLYWMLLNKLPGEIK</sequence>
<proteinExistence type="predicted"/>
<reference evidence="4" key="1">
    <citation type="submission" date="2020-03" db="EMBL/GenBank/DDBJ databases">
        <title>Complete genome sequence of sulfur-oxidizing bacterium skT11.</title>
        <authorList>
            <person name="Kanda M."/>
            <person name="Kojima H."/>
            <person name="Fukui M."/>
        </authorList>
    </citation>
    <scope>NUCLEOTIDE SEQUENCE [LARGE SCALE GENOMIC DNA]</scope>
    <source>
        <strain evidence="4">skT11</strain>
    </source>
</reference>
<dbReference type="Gene3D" id="3.40.50.2300">
    <property type="match status" value="1"/>
</dbReference>
<organism evidence="3 4">
    <name type="scientific">Sulfurimicrobium lacus</name>
    <dbReference type="NCBI Taxonomy" id="2715678"/>
    <lineage>
        <taxon>Bacteria</taxon>
        <taxon>Pseudomonadati</taxon>
        <taxon>Pseudomonadota</taxon>
        <taxon>Betaproteobacteria</taxon>
        <taxon>Nitrosomonadales</taxon>
        <taxon>Sulfuricellaceae</taxon>
        <taxon>Sulfurimicrobium</taxon>
    </lineage>
</organism>
<dbReference type="RefSeq" id="WP_173065874.1">
    <property type="nucleotide sequence ID" value="NZ_AP022853.1"/>
</dbReference>
<dbReference type="InterPro" id="IPR011006">
    <property type="entry name" value="CheY-like_superfamily"/>
</dbReference>
<keyword evidence="4" id="KW-1185">Reference proteome</keyword>
<feature type="domain" description="Response regulatory" evidence="2">
    <location>
        <begin position="9"/>
        <end position="136"/>
    </location>
</feature>
<dbReference type="KEGG" id="slac:SKTS_26000"/>
<dbReference type="SMART" id="SM00448">
    <property type="entry name" value="REC"/>
    <property type="match status" value="1"/>
</dbReference>
<dbReference type="CDD" id="cd17557">
    <property type="entry name" value="REC_Rcp-like"/>
    <property type="match status" value="1"/>
</dbReference>
<evidence type="ECO:0000313" key="3">
    <source>
        <dbReference type="EMBL" id="BCB27714.1"/>
    </source>
</evidence>
<dbReference type="AlphaFoldDB" id="A0A6F8VDF7"/>
<dbReference type="Proteomes" id="UP000502260">
    <property type="component" value="Chromosome"/>
</dbReference>
<name>A0A6F8VDF7_9PROT</name>
<keyword evidence="1" id="KW-0597">Phosphoprotein</keyword>
<dbReference type="Pfam" id="PF00072">
    <property type="entry name" value="Response_reg"/>
    <property type="match status" value="1"/>
</dbReference>
<dbReference type="PANTHER" id="PTHR44520:SF1">
    <property type="entry name" value="TWO-COMPONENT SYSTEM REGULATORY PROTEIN"/>
    <property type="match status" value="1"/>
</dbReference>
<protein>
    <submittedName>
        <fullName evidence="3">Response regulator</fullName>
    </submittedName>
</protein>
<dbReference type="PANTHER" id="PTHR44520">
    <property type="entry name" value="RESPONSE REGULATOR RCP1-RELATED"/>
    <property type="match status" value="1"/>
</dbReference>
<gene>
    <name evidence="3" type="ORF">SKTS_26000</name>
</gene>
<dbReference type="EMBL" id="AP022853">
    <property type="protein sequence ID" value="BCB27714.1"/>
    <property type="molecule type" value="Genomic_DNA"/>
</dbReference>
<evidence type="ECO:0000256" key="1">
    <source>
        <dbReference type="PROSITE-ProRule" id="PRU00169"/>
    </source>
</evidence>
<dbReference type="SUPFAM" id="SSF52172">
    <property type="entry name" value="CheY-like"/>
    <property type="match status" value="1"/>
</dbReference>